<dbReference type="GO" id="GO:0005524">
    <property type="term" value="F:ATP binding"/>
    <property type="evidence" value="ECO:0007669"/>
    <property type="project" value="InterPro"/>
</dbReference>
<feature type="region of interest" description="Disordered" evidence="1">
    <location>
        <begin position="946"/>
        <end position="965"/>
    </location>
</feature>
<evidence type="ECO:0000256" key="1">
    <source>
        <dbReference type="SAM" id="MobiDB-lite"/>
    </source>
</evidence>
<dbReference type="PANTHER" id="PTHR24347">
    <property type="entry name" value="SERINE/THREONINE-PROTEIN KINASE"/>
    <property type="match status" value="1"/>
</dbReference>
<dbReference type="PROSITE" id="PS00108">
    <property type="entry name" value="PROTEIN_KINASE_ST"/>
    <property type="match status" value="1"/>
</dbReference>
<feature type="region of interest" description="Disordered" evidence="1">
    <location>
        <begin position="980"/>
        <end position="1000"/>
    </location>
</feature>
<dbReference type="InterPro" id="IPR000719">
    <property type="entry name" value="Prot_kinase_dom"/>
</dbReference>
<dbReference type="InterPro" id="IPR011009">
    <property type="entry name" value="Kinase-like_dom_sf"/>
</dbReference>
<organism evidence="3 4">
    <name type="scientific">Halteria grandinella</name>
    <dbReference type="NCBI Taxonomy" id="5974"/>
    <lineage>
        <taxon>Eukaryota</taxon>
        <taxon>Sar</taxon>
        <taxon>Alveolata</taxon>
        <taxon>Ciliophora</taxon>
        <taxon>Intramacronucleata</taxon>
        <taxon>Spirotrichea</taxon>
        <taxon>Stichotrichia</taxon>
        <taxon>Sporadotrichida</taxon>
        <taxon>Halteriidae</taxon>
        <taxon>Halteria</taxon>
    </lineage>
</organism>
<evidence type="ECO:0000313" key="4">
    <source>
        <dbReference type="Proteomes" id="UP000785679"/>
    </source>
</evidence>
<accession>A0A8J8P4A4</accession>
<dbReference type="SMART" id="SM00220">
    <property type="entry name" value="S_TKc"/>
    <property type="match status" value="1"/>
</dbReference>
<evidence type="ECO:0000313" key="3">
    <source>
        <dbReference type="EMBL" id="TNV86993.1"/>
    </source>
</evidence>
<feature type="region of interest" description="Disordered" evidence="1">
    <location>
        <begin position="1113"/>
        <end position="1134"/>
    </location>
</feature>
<dbReference type="SUPFAM" id="SSF56112">
    <property type="entry name" value="Protein kinase-like (PK-like)"/>
    <property type="match status" value="1"/>
</dbReference>
<proteinExistence type="predicted"/>
<comment type="caution">
    <text evidence="3">The sequence shown here is derived from an EMBL/GenBank/DDBJ whole genome shotgun (WGS) entry which is preliminary data.</text>
</comment>
<dbReference type="Proteomes" id="UP000785679">
    <property type="component" value="Unassembled WGS sequence"/>
</dbReference>
<dbReference type="GO" id="GO:0004672">
    <property type="term" value="F:protein kinase activity"/>
    <property type="evidence" value="ECO:0007669"/>
    <property type="project" value="InterPro"/>
</dbReference>
<dbReference type="Pfam" id="PF00069">
    <property type="entry name" value="Pkinase"/>
    <property type="match status" value="1"/>
</dbReference>
<feature type="compositionally biased region" description="Polar residues" evidence="1">
    <location>
        <begin position="1117"/>
        <end position="1134"/>
    </location>
</feature>
<keyword evidence="4" id="KW-1185">Reference proteome</keyword>
<gene>
    <name evidence="3" type="ORF">FGO68_gene9028</name>
</gene>
<feature type="region of interest" description="Disordered" evidence="1">
    <location>
        <begin position="143"/>
        <end position="170"/>
    </location>
</feature>
<dbReference type="PROSITE" id="PS50011">
    <property type="entry name" value="PROTEIN_KINASE_DOM"/>
    <property type="match status" value="1"/>
</dbReference>
<dbReference type="Gene3D" id="1.10.510.10">
    <property type="entry name" value="Transferase(Phosphotransferase) domain 1"/>
    <property type="match status" value="1"/>
</dbReference>
<sequence length="1569" mass="177577">MLLNPLQVQPQKITPSQFFKKKPLIINNEIPQKEAGITEDEHQRLFEKKVKFCIESSTAPTLEAKSGPSGGNHKSYFDNIQAHISRQNSFKFRPIPDSFLQKWARRVSQSEVAGDPAAHFMITPMLVRTRELSNWPVKGQHTGAAGGVLNDGKPNQSADFEQKNQQSKQNSQWKLSKVGLFDQFLLIFDSRSDTSQLGQQEQKVIFQRPNYFLNIEFAVLHQRYLVVKKGGTLVRDSQSAGRNATQAIHQPILPVTKRIKHGFSIFSQGVAHDFILAPQKQADIEATAGNIDDPKFSLLQCQFLKGEITPMSNKISQDQNAPSIKDDELASLYGHVKSAPYSPQPQDRQFRLYQGNMSGRCSKVSHQIRTREQSQNGHLHHNSQDQIFIGQHDLEYMKVTHKKWLQELNQLVIRKEDLKKFIIDKELGAGGQGRVFKIYRKIKFEAPISHVPALQSRQVNSSPISNDTLPLNPQINIQQIMQQIEGEGYQQNKNQNIPRDKMPNQRDERQAFAIKVLEKTHLEMLTQYQQQQVLKEIQIQRKLRFCGSTIKLIKIYESEKFLNLLMEYQEGGSLGDRIQKNIAFNENDSRLIMAQLLLTIDFMSSKGIIHRDIKPENILLNSNDEKSLDIRIADFGFATYATDQQNTVYMCGTAGYIAPEVIKGRSCSSRSDVFSAGAILYNMLSMKNLFAGNGQEQILQLNLDCKVETTISNNLSLYSPLARNLVKKLLARDPQFRPTAREALSHPWFEAEKLALEGSIRLNQILIKVDCENGLQNTDFMLTSLAGQLNSRCHSQANTKQTRAQFGLTNRQIKVVHNGLEKRKGKHSTLGLQNYEAAFSTPQSSSYSRQDEGFAATTSALGQHGKGYPNRFNNINTGDKVSASNEFTQNRKALVSNFNYYKIISSFKTVEHFESFISQSRSGLLQCAFSPIGIKLDGDVSAVRGYDFSPKNQRDSNSFKSKDAGNFRQQNQVELSIQRQFQKEGESKGTPTSVSQGKSGAQNTFTQIDHYKQHADIQQKEQNELLICRNPDILRLRRRSQQSQNGSNTSKLSSNQLSFIPSKLRQAQLGPQKTQHQQQNVFGTQTGSFKNWQIGAQENAQVGFDSVSAARDVQCHPKQQQKYHQQSNLASQSESCNPFKMEQKIDQEFNLTLKQPEHMLLIPMGDSSFKSKQKHLIQTLAADGKDHESHLENKYGIKRSQDTSGRSINHKAGFHTSQKHVNRCIQLAEFSDVQFTSNAADTAGNDPSRYEPLGKRLISKGQSQLAINQCQNSSAKQQTFQKCVQNQNAWNYQNQKRQNQQASKQEQAFREPVKDHIFEEACSGEKSDKFCNKHPPQFRHRLQEGTNNLNSCKSNPTGQNVQLLQSKDFNVLGEGLAFSGFHRQLPHLNMYIPPDEGEVENDQSNIGECSSSNNSSSQLMDIEQVVSKYTFQTNGKRSQYGQNGGVGRREDKSMEVAIRGPSPTSNDSEMDNSEGDNQVQKQLINEKIKQLPSQIKEGQRLNQVQKQDSVDLSNLKPTEVLQICTIQENTAVSAKLTKFHKDSPKMYETKQNKMTALNVARVHRIFYDD</sequence>
<dbReference type="InterPro" id="IPR008271">
    <property type="entry name" value="Ser/Thr_kinase_AS"/>
</dbReference>
<reference evidence="3" key="1">
    <citation type="submission" date="2019-06" db="EMBL/GenBank/DDBJ databases">
        <authorList>
            <person name="Zheng W."/>
        </authorList>
    </citation>
    <scope>NUCLEOTIDE SEQUENCE</scope>
    <source>
        <strain evidence="3">QDHG01</strain>
    </source>
</reference>
<dbReference type="EMBL" id="RRYP01000690">
    <property type="protein sequence ID" value="TNV86993.1"/>
    <property type="molecule type" value="Genomic_DNA"/>
</dbReference>
<feature type="domain" description="Protein kinase" evidence="2">
    <location>
        <begin position="421"/>
        <end position="749"/>
    </location>
</feature>
<name>A0A8J8P4A4_HALGN</name>
<feature type="region of interest" description="Disordered" evidence="1">
    <location>
        <begin position="1434"/>
        <end position="1477"/>
    </location>
</feature>
<feature type="region of interest" description="Disordered" evidence="1">
    <location>
        <begin position="1399"/>
        <end position="1418"/>
    </location>
</feature>
<protein>
    <recommendedName>
        <fullName evidence="2">Protein kinase domain-containing protein</fullName>
    </recommendedName>
</protein>
<evidence type="ECO:0000259" key="2">
    <source>
        <dbReference type="PROSITE" id="PS50011"/>
    </source>
</evidence>
<feature type="compositionally biased region" description="Polar residues" evidence="1">
    <location>
        <begin position="989"/>
        <end position="1000"/>
    </location>
</feature>